<evidence type="ECO:0000256" key="2">
    <source>
        <dbReference type="ARBA" id="ARBA00004749"/>
    </source>
</evidence>
<evidence type="ECO:0000313" key="10">
    <source>
        <dbReference type="Proteomes" id="UP000535415"/>
    </source>
</evidence>
<proteinExistence type="inferred from homology"/>
<dbReference type="InterPro" id="IPR036188">
    <property type="entry name" value="FAD/NAD-bd_sf"/>
</dbReference>
<evidence type="ECO:0000256" key="6">
    <source>
        <dbReference type="ARBA" id="ARBA00023002"/>
    </source>
</evidence>
<feature type="domain" description="FAD-binding" evidence="8">
    <location>
        <begin position="6"/>
        <end position="346"/>
    </location>
</feature>
<evidence type="ECO:0000256" key="3">
    <source>
        <dbReference type="ARBA" id="ARBA00005349"/>
    </source>
</evidence>
<keyword evidence="4" id="KW-0285">Flavoprotein</keyword>
<dbReference type="GO" id="GO:0006744">
    <property type="term" value="P:ubiquinone biosynthetic process"/>
    <property type="evidence" value="ECO:0007669"/>
    <property type="project" value="UniProtKB-UniPathway"/>
</dbReference>
<dbReference type="AlphaFoldDB" id="A0A7W9F0K7"/>
<dbReference type="InterPro" id="IPR002938">
    <property type="entry name" value="FAD-bd"/>
</dbReference>
<gene>
    <name evidence="9" type="ORF">FHS72_002965</name>
</gene>
<comment type="similarity">
    <text evidence="3">Belongs to the UbiH/COQ6 family.</text>
</comment>
<dbReference type="PRINTS" id="PR00420">
    <property type="entry name" value="RNGMNOXGNASE"/>
</dbReference>
<evidence type="ECO:0000256" key="5">
    <source>
        <dbReference type="ARBA" id="ARBA00022827"/>
    </source>
</evidence>
<dbReference type="SUPFAM" id="SSF51905">
    <property type="entry name" value="FAD/NAD(P)-binding domain"/>
    <property type="match status" value="1"/>
</dbReference>
<dbReference type="Proteomes" id="UP000535415">
    <property type="component" value="Unassembled WGS sequence"/>
</dbReference>
<dbReference type="GO" id="GO:0004497">
    <property type="term" value="F:monooxygenase activity"/>
    <property type="evidence" value="ECO:0007669"/>
    <property type="project" value="UniProtKB-KW"/>
</dbReference>
<dbReference type="InterPro" id="IPR010971">
    <property type="entry name" value="UbiH/COQ6"/>
</dbReference>
<keyword evidence="5" id="KW-0274">FAD</keyword>
<evidence type="ECO:0000313" key="9">
    <source>
        <dbReference type="EMBL" id="MBB5723325.1"/>
    </source>
</evidence>
<comment type="cofactor">
    <cofactor evidence="1">
        <name>FAD</name>
        <dbReference type="ChEBI" id="CHEBI:57692"/>
    </cofactor>
</comment>
<dbReference type="GO" id="GO:0016705">
    <property type="term" value="F:oxidoreductase activity, acting on paired donors, with incorporation or reduction of molecular oxygen"/>
    <property type="evidence" value="ECO:0007669"/>
    <property type="project" value="InterPro"/>
</dbReference>
<dbReference type="NCBIfam" id="TIGR01988">
    <property type="entry name" value="Ubi-OHases"/>
    <property type="match status" value="1"/>
</dbReference>
<reference evidence="9 10" key="1">
    <citation type="submission" date="2020-08" db="EMBL/GenBank/DDBJ databases">
        <title>Genomic Encyclopedia of Type Strains, Phase IV (KMG-IV): sequencing the most valuable type-strain genomes for metagenomic binning, comparative biology and taxonomic classification.</title>
        <authorList>
            <person name="Goeker M."/>
        </authorList>
    </citation>
    <scope>NUCLEOTIDE SEQUENCE [LARGE SCALE GENOMIC DNA]</scope>
    <source>
        <strain evidence="9 10">DSM 101064</strain>
    </source>
</reference>
<evidence type="ECO:0000259" key="8">
    <source>
        <dbReference type="Pfam" id="PF01494"/>
    </source>
</evidence>
<dbReference type="UniPathway" id="UPA00232"/>
<comment type="pathway">
    <text evidence="2">Cofactor biosynthesis; ubiquinone biosynthesis.</text>
</comment>
<accession>A0A7W9F0K7</accession>
<sequence>MKRITTDIVISGGGVAGLTAAAAFGAAGFNVIIVDPALPVTNAAFEGADLRTTAFLQPAQAFLDAAGLWDRLAPFATPLQVMRIADVSGEHGKARVSADFDAADISDKPFGWNLPNWLLRREMLARLKELPNVEFMAGTGFVSLLPRETEALVMLTGGVQVRAKLVIGADGRNSAVRDAVNIGVKTNRYGQKAISFAVTHPSPHNNVSTEIHRSGGPFTFVPLPDHEGEPCSAVVWMESGAEVTRLMALSDEDFESEALVRSAGLYGSLTLATRRMVWPIISQIADAMSGPRTALVAEAAHVVPPIGAQGLNMSLSDLAVLLDLARENELGSRKMLDAYNKARHGNVKLRVSGIDALNRASMSDARMLQELRIAGIKALYEAKPVRRGLMKLGLGAG</sequence>
<dbReference type="RefSeq" id="WP_183530435.1">
    <property type="nucleotide sequence ID" value="NZ_JACIJM010000009.1"/>
</dbReference>
<keyword evidence="6 9" id="KW-0560">Oxidoreductase</keyword>
<dbReference type="EC" id="1.14.13.-" evidence="9"/>
<dbReference type="EMBL" id="JACIJM010000009">
    <property type="protein sequence ID" value="MBB5723325.1"/>
    <property type="molecule type" value="Genomic_DNA"/>
</dbReference>
<name>A0A7W9F0K7_9RHOB</name>
<evidence type="ECO:0000256" key="1">
    <source>
        <dbReference type="ARBA" id="ARBA00001974"/>
    </source>
</evidence>
<evidence type="ECO:0000256" key="7">
    <source>
        <dbReference type="ARBA" id="ARBA00023033"/>
    </source>
</evidence>
<protein>
    <submittedName>
        <fullName evidence="9">2-octaprenyl-6-methoxyphenol hydroxylase</fullName>
        <ecNumber evidence="9">1.14.13.-</ecNumber>
    </submittedName>
</protein>
<keyword evidence="10" id="KW-1185">Reference proteome</keyword>
<evidence type="ECO:0000256" key="4">
    <source>
        <dbReference type="ARBA" id="ARBA00022630"/>
    </source>
</evidence>
<dbReference type="GO" id="GO:0071949">
    <property type="term" value="F:FAD binding"/>
    <property type="evidence" value="ECO:0007669"/>
    <property type="project" value="InterPro"/>
</dbReference>
<dbReference type="PANTHER" id="PTHR43876:SF7">
    <property type="entry name" value="UBIQUINONE BIOSYNTHESIS MONOOXYGENASE COQ6, MITOCHONDRIAL"/>
    <property type="match status" value="1"/>
</dbReference>
<dbReference type="Pfam" id="PF01494">
    <property type="entry name" value="FAD_binding_3"/>
    <property type="match status" value="1"/>
</dbReference>
<organism evidence="9 10">
    <name type="scientific">Yoonia ponticola</name>
    <dbReference type="NCBI Taxonomy" id="1524255"/>
    <lineage>
        <taxon>Bacteria</taxon>
        <taxon>Pseudomonadati</taxon>
        <taxon>Pseudomonadota</taxon>
        <taxon>Alphaproteobacteria</taxon>
        <taxon>Rhodobacterales</taxon>
        <taxon>Paracoccaceae</taxon>
        <taxon>Yoonia</taxon>
    </lineage>
</organism>
<dbReference type="NCBIfam" id="NF005691">
    <property type="entry name" value="PRK07494.1"/>
    <property type="match status" value="1"/>
</dbReference>
<dbReference type="InterPro" id="IPR051205">
    <property type="entry name" value="UbiH/COQ6_monooxygenase"/>
</dbReference>
<comment type="caution">
    <text evidence="9">The sequence shown here is derived from an EMBL/GenBank/DDBJ whole genome shotgun (WGS) entry which is preliminary data.</text>
</comment>
<keyword evidence="7" id="KW-0503">Monooxygenase</keyword>
<dbReference type="Gene3D" id="3.50.50.60">
    <property type="entry name" value="FAD/NAD(P)-binding domain"/>
    <property type="match status" value="2"/>
</dbReference>
<dbReference type="PANTHER" id="PTHR43876">
    <property type="entry name" value="UBIQUINONE BIOSYNTHESIS MONOOXYGENASE COQ6, MITOCHONDRIAL"/>
    <property type="match status" value="1"/>
</dbReference>